<dbReference type="EMBL" id="CATNWA010000033">
    <property type="protein sequence ID" value="CAI9531977.1"/>
    <property type="molecule type" value="Genomic_DNA"/>
</dbReference>
<evidence type="ECO:0000313" key="1">
    <source>
        <dbReference type="EMBL" id="CAI9531977.1"/>
    </source>
</evidence>
<dbReference type="Proteomes" id="UP001162483">
    <property type="component" value="Unassembled WGS sequence"/>
</dbReference>
<feature type="non-terminal residue" evidence="1">
    <location>
        <position position="34"/>
    </location>
</feature>
<sequence length="34" mass="3530">MSCQSALALSHCCLSVPSITAAYQCPLVLPITAH</sequence>
<gene>
    <name evidence="1" type="ORF">SPARVUS_LOCUS89544</name>
</gene>
<accession>A0ABN9A7K3</accession>
<protein>
    <submittedName>
        <fullName evidence="1">Uncharacterized protein</fullName>
    </submittedName>
</protein>
<organism evidence="1 2">
    <name type="scientific">Staurois parvus</name>
    <dbReference type="NCBI Taxonomy" id="386267"/>
    <lineage>
        <taxon>Eukaryota</taxon>
        <taxon>Metazoa</taxon>
        <taxon>Chordata</taxon>
        <taxon>Craniata</taxon>
        <taxon>Vertebrata</taxon>
        <taxon>Euteleostomi</taxon>
        <taxon>Amphibia</taxon>
        <taxon>Batrachia</taxon>
        <taxon>Anura</taxon>
        <taxon>Neobatrachia</taxon>
        <taxon>Ranoidea</taxon>
        <taxon>Ranidae</taxon>
        <taxon>Staurois</taxon>
    </lineage>
</organism>
<name>A0ABN9A7K3_9NEOB</name>
<evidence type="ECO:0000313" key="2">
    <source>
        <dbReference type="Proteomes" id="UP001162483"/>
    </source>
</evidence>
<proteinExistence type="predicted"/>
<keyword evidence="2" id="KW-1185">Reference proteome</keyword>
<comment type="caution">
    <text evidence="1">The sequence shown here is derived from an EMBL/GenBank/DDBJ whole genome shotgun (WGS) entry which is preliminary data.</text>
</comment>
<reference evidence="1" key="1">
    <citation type="submission" date="2023-05" db="EMBL/GenBank/DDBJ databases">
        <authorList>
            <person name="Stuckert A."/>
        </authorList>
    </citation>
    <scope>NUCLEOTIDE SEQUENCE</scope>
</reference>